<keyword evidence="2" id="KW-1185">Reference proteome</keyword>
<dbReference type="AlphaFoldDB" id="A0A285JGV9"/>
<dbReference type="Proteomes" id="UP000219353">
    <property type="component" value="Unassembled WGS sequence"/>
</dbReference>
<evidence type="ECO:0000313" key="2">
    <source>
        <dbReference type="Proteomes" id="UP000219353"/>
    </source>
</evidence>
<reference evidence="2" key="1">
    <citation type="submission" date="2017-09" db="EMBL/GenBank/DDBJ databases">
        <authorList>
            <person name="Varghese N."/>
            <person name="Submissions S."/>
        </authorList>
    </citation>
    <scope>NUCLEOTIDE SEQUENCE [LARGE SCALE GENOMIC DNA]</scope>
    <source>
        <strain evidence="2">CGMCC 1.12461</strain>
    </source>
</reference>
<proteinExistence type="predicted"/>
<dbReference type="RefSeq" id="WP_097112574.1">
    <property type="nucleotide sequence ID" value="NZ_OBEB01000008.1"/>
</dbReference>
<accession>A0A285JGV9</accession>
<gene>
    <name evidence="1" type="ORF">SAMN06297280_3383</name>
</gene>
<organism evidence="1 2">
    <name type="scientific">Arsukibacterium tuosuense</name>
    <dbReference type="NCBI Taxonomy" id="1323745"/>
    <lineage>
        <taxon>Bacteria</taxon>
        <taxon>Pseudomonadati</taxon>
        <taxon>Pseudomonadota</taxon>
        <taxon>Gammaproteobacteria</taxon>
        <taxon>Chromatiales</taxon>
        <taxon>Chromatiaceae</taxon>
        <taxon>Arsukibacterium</taxon>
    </lineage>
</organism>
<sequence length="263" mass="29114">MTLIVSGSARDLTEMINNFSSKYHDDFFYTNSLAKDYLSTTPSMTKATALAKALNTTLNNWGAGKRSAPTAQSIEVIARALLLPALHSNLIELAKSSFYLTIDNGHRALREGSPFTSISSFDQCLMSTLGDLSSMFLIDNTNVTYPMKLLLLITGLMPALDSQVKGGLAISGVPGINKTRYLLPEDMNVDAKKICCLPFYINDCASRHLELIASAISDSLYPSLSNEYGRIFDILFFMQKTLTSSNRVIFFENQARGQKWYNI</sequence>
<dbReference type="EMBL" id="OBEB01000008">
    <property type="protein sequence ID" value="SNY58381.1"/>
    <property type="molecule type" value="Genomic_DNA"/>
</dbReference>
<name>A0A285JGV9_9GAMM</name>
<dbReference type="OrthoDB" id="7031701at2"/>
<evidence type="ECO:0000313" key="1">
    <source>
        <dbReference type="EMBL" id="SNY58381.1"/>
    </source>
</evidence>
<protein>
    <submittedName>
        <fullName evidence="1">Uncharacterized protein</fullName>
    </submittedName>
</protein>